<proteinExistence type="predicted"/>
<evidence type="ECO:0000313" key="2">
    <source>
        <dbReference type="Proteomes" id="UP000324222"/>
    </source>
</evidence>
<reference evidence="1 2" key="1">
    <citation type="submission" date="2019-05" db="EMBL/GenBank/DDBJ databases">
        <title>Another draft genome of Portunus trituberculatus and its Hox gene families provides insights of decapod evolution.</title>
        <authorList>
            <person name="Jeong J.-H."/>
            <person name="Song I."/>
            <person name="Kim S."/>
            <person name="Choi T."/>
            <person name="Kim D."/>
            <person name="Ryu S."/>
            <person name="Kim W."/>
        </authorList>
    </citation>
    <scope>NUCLEOTIDE SEQUENCE [LARGE SCALE GENOMIC DNA]</scope>
    <source>
        <tissue evidence="1">Muscle</tissue>
    </source>
</reference>
<accession>A0A5B7GU17</accession>
<gene>
    <name evidence="1" type="ORF">E2C01_057628</name>
</gene>
<comment type="caution">
    <text evidence="1">The sequence shown here is derived from an EMBL/GenBank/DDBJ whole genome shotgun (WGS) entry which is preliminary data.</text>
</comment>
<dbReference type="AlphaFoldDB" id="A0A5B7GU17"/>
<protein>
    <submittedName>
        <fullName evidence="1">Uncharacterized protein</fullName>
    </submittedName>
</protein>
<evidence type="ECO:0000313" key="1">
    <source>
        <dbReference type="EMBL" id="MPC63530.1"/>
    </source>
</evidence>
<organism evidence="1 2">
    <name type="scientific">Portunus trituberculatus</name>
    <name type="common">Swimming crab</name>
    <name type="synonym">Neptunus trituberculatus</name>
    <dbReference type="NCBI Taxonomy" id="210409"/>
    <lineage>
        <taxon>Eukaryota</taxon>
        <taxon>Metazoa</taxon>
        <taxon>Ecdysozoa</taxon>
        <taxon>Arthropoda</taxon>
        <taxon>Crustacea</taxon>
        <taxon>Multicrustacea</taxon>
        <taxon>Malacostraca</taxon>
        <taxon>Eumalacostraca</taxon>
        <taxon>Eucarida</taxon>
        <taxon>Decapoda</taxon>
        <taxon>Pleocyemata</taxon>
        <taxon>Brachyura</taxon>
        <taxon>Eubrachyura</taxon>
        <taxon>Portunoidea</taxon>
        <taxon>Portunidae</taxon>
        <taxon>Portuninae</taxon>
        <taxon>Portunus</taxon>
    </lineage>
</organism>
<name>A0A5B7GU17_PORTR</name>
<keyword evidence="2" id="KW-1185">Reference proteome</keyword>
<dbReference type="EMBL" id="VSRR010020926">
    <property type="protein sequence ID" value="MPC63530.1"/>
    <property type="molecule type" value="Genomic_DNA"/>
</dbReference>
<dbReference type="Proteomes" id="UP000324222">
    <property type="component" value="Unassembled WGS sequence"/>
</dbReference>
<sequence>MDGLDRIVPRILQWPERRSDGVNCPSLRRDEKKQLNGRRRWQTVQSQVMIGEKGMDNPASCYQSACVDRGVEAGHT</sequence>